<sequence length="54" mass="5932">MGRRGRSWDQGRIGSKGHDLGEALACGPRWRNYGDLGAMADELRNDSSSKRLGL</sequence>
<name>A0ABQ9PFU3_9PEZI</name>
<comment type="caution">
    <text evidence="2">The sequence shown here is derived from an EMBL/GenBank/DDBJ whole genome shotgun (WGS) entry which is preliminary data.</text>
</comment>
<evidence type="ECO:0000256" key="1">
    <source>
        <dbReference type="SAM" id="MobiDB-lite"/>
    </source>
</evidence>
<feature type="region of interest" description="Disordered" evidence="1">
    <location>
        <begin position="1"/>
        <end position="20"/>
    </location>
</feature>
<proteinExistence type="predicted"/>
<evidence type="ECO:0000313" key="2">
    <source>
        <dbReference type="EMBL" id="KAK0370761.1"/>
    </source>
</evidence>
<dbReference type="Proteomes" id="UP001169217">
    <property type="component" value="Unassembled WGS sequence"/>
</dbReference>
<accession>A0ABQ9PFU3</accession>
<evidence type="ECO:0000313" key="3">
    <source>
        <dbReference type="Proteomes" id="UP001169217"/>
    </source>
</evidence>
<gene>
    <name evidence="2" type="ORF">CLIM01_11871</name>
</gene>
<reference evidence="2" key="1">
    <citation type="submission" date="2023-04" db="EMBL/GenBank/DDBJ databases">
        <title>Colletotrichum limetticola genome sequence.</title>
        <authorList>
            <person name="Baroncelli R."/>
        </authorList>
    </citation>
    <scope>NUCLEOTIDE SEQUENCE</scope>
    <source>
        <strain evidence="2">KLA-Anderson</strain>
    </source>
</reference>
<protein>
    <submittedName>
        <fullName evidence="2">Uncharacterized protein</fullName>
    </submittedName>
</protein>
<keyword evidence="3" id="KW-1185">Reference proteome</keyword>
<organism evidence="2 3">
    <name type="scientific">Colletotrichum limetticola</name>
    <dbReference type="NCBI Taxonomy" id="1209924"/>
    <lineage>
        <taxon>Eukaryota</taxon>
        <taxon>Fungi</taxon>
        <taxon>Dikarya</taxon>
        <taxon>Ascomycota</taxon>
        <taxon>Pezizomycotina</taxon>
        <taxon>Sordariomycetes</taxon>
        <taxon>Hypocreomycetidae</taxon>
        <taxon>Glomerellales</taxon>
        <taxon>Glomerellaceae</taxon>
        <taxon>Colletotrichum</taxon>
        <taxon>Colletotrichum acutatum species complex</taxon>
    </lineage>
</organism>
<dbReference type="EMBL" id="JARUPT010000502">
    <property type="protein sequence ID" value="KAK0370761.1"/>
    <property type="molecule type" value="Genomic_DNA"/>
</dbReference>